<feature type="domain" description="GGDEF" evidence="3">
    <location>
        <begin position="324"/>
        <end position="457"/>
    </location>
</feature>
<dbReference type="Pfam" id="PF22335">
    <property type="entry name" value="Cas10-Cmr2_palm2"/>
    <property type="match status" value="1"/>
</dbReference>
<evidence type="ECO:0000256" key="2">
    <source>
        <dbReference type="ARBA" id="ARBA00023118"/>
    </source>
</evidence>
<accession>A0A1M6YHC8</accession>
<evidence type="ECO:0000256" key="1">
    <source>
        <dbReference type="ARBA" id="ARBA00022741"/>
    </source>
</evidence>
<dbReference type="InterPro" id="IPR013407">
    <property type="entry name" value="CRISPR-assoc_prot_Cmr2"/>
</dbReference>
<dbReference type="RefSeq" id="WP_073306077.1">
    <property type="nucleotide sequence ID" value="NZ_FRAW01000042.1"/>
</dbReference>
<dbReference type="Gene3D" id="3.30.70.2220">
    <property type="entry name" value="CRISPR-Cas system, Cmr2 subunit, D1 domain, cysteine cluster"/>
    <property type="match status" value="1"/>
</dbReference>
<dbReference type="Gene3D" id="3.30.70.270">
    <property type="match status" value="1"/>
</dbReference>
<dbReference type="InterPro" id="IPR054767">
    <property type="entry name" value="Cas10-Cmr2_palm2"/>
</dbReference>
<dbReference type="Pfam" id="PF12469">
    <property type="entry name" value="Cmr2_N"/>
    <property type="match status" value="1"/>
</dbReference>
<dbReference type="EMBL" id="FRAW01000042">
    <property type="protein sequence ID" value="SHL17598.1"/>
    <property type="molecule type" value="Genomic_DNA"/>
</dbReference>
<dbReference type="NCBIfam" id="TIGR02577">
    <property type="entry name" value="cas_TM1794_Cmr2"/>
    <property type="match status" value="1"/>
</dbReference>
<dbReference type="Proteomes" id="UP000184275">
    <property type="component" value="Unassembled WGS sequence"/>
</dbReference>
<dbReference type="GO" id="GO:0051607">
    <property type="term" value="P:defense response to virus"/>
    <property type="evidence" value="ECO:0007669"/>
    <property type="project" value="UniProtKB-KW"/>
</dbReference>
<dbReference type="GO" id="GO:0000166">
    <property type="term" value="F:nucleotide binding"/>
    <property type="evidence" value="ECO:0007669"/>
    <property type="project" value="UniProtKB-KW"/>
</dbReference>
<dbReference type="PROSITE" id="PS50887">
    <property type="entry name" value="GGDEF"/>
    <property type="match status" value="1"/>
</dbReference>
<protein>
    <submittedName>
        <fullName evidence="4">CRISPR-associated protein Cmr2</fullName>
    </submittedName>
</protein>
<dbReference type="InterPro" id="IPR024615">
    <property type="entry name" value="CRISPR-assoc_Cmr2_N"/>
</dbReference>
<keyword evidence="1" id="KW-0547">Nucleotide-binding</keyword>
<evidence type="ECO:0000313" key="5">
    <source>
        <dbReference type="Proteomes" id="UP000184275"/>
    </source>
</evidence>
<evidence type="ECO:0000259" key="3">
    <source>
        <dbReference type="PROSITE" id="PS50887"/>
    </source>
</evidence>
<proteinExistence type="predicted"/>
<evidence type="ECO:0000313" key="4">
    <source>
        <dbReference type="EMBL" id="SHL17598.1"/>
    </source>
</evidence>
<dbReference type="InterPro" id="IPR043128">
    <property type="entry name" value="Rev_trsase/Diguanyl_cyclase"/>
</dbReference>
<keyword evidence="5" id="KW-1185">Reference proteome</keyword>
<reference evidence="5" key="1">
    <citation type="submission" date="2016-11" db="EMBL/GenBank/DDBJ databases">
        <authorList>
            <person name="Varghese N."/>
            <person name="Submissions S."/>
        </authorList>
    </citation>
    <scope>NUCLEOTIDE SEQUENCE [LARGE SCALE GENOMIC DNA]</scope>
    <source>
        <strain evidence="5">UWOS</strain>
    </source>
</reference>
<dbReference type="AlphaFoldDB" id="A0A1M6YHC8"/>
<name>A0A1M6YHC8_9BACT</name>
<keyword evidence="2" id="KW-0051">Antiviral defense</keyword>
<dbReference type="InterPro" id="IPR000160">
    <property type="entry name" value="GGDEF_dom"/>
</dbReference>
<sequence length="571" mass="62867">MSNFLLAISIGPVQDFIAAARRMGDLYSGSQILSSISMAVAQSVAQTAGKENLIFPYPKALDNQNASVANVVLAEVKDADADAIKQIVSKAKTAATNAFKQMAMATFAELKNSINADVWATQIEDVVEFFAAWVKESGDYSTDREKVMKLLAARKATRDFLPAIGFQGVFKSSLDGLRESVLVKNANHPMLALNTNECLDCIGVTKRFVSNKESRYPSITTIAAASWIKQLKLCDVECWNELSDMHRHLHRHLQTLGVIPKVPNGLSKILSGWEYDASPLYEHRHSSILNDVDDGCKAKVKASLLQIAKVLSMAKKSVGGLPSSYYAFILADGDRMGETLGNLHSPAEHREFSEKLEGFATSVPSICQENGAHCIYSGGDDVMAFAPLDSVISTVRALHDAFGDKMWNEKLSVQPTLSVGVVIAHILEPLDLVREFAKAAEKLAKGIDRDGLGISLHTRGIETAAVRGRWNVNFDGRLQEWIARFKNQTLPSNLPYATRRDMEDMEHWESETAVAAALPARLSAAWKHKLIKVDNDDFIKSALSNITSWKDLEQLLNELRIARFMAMGDDI</sequence>
<gene>
    <name evidence="4" type="ORF">SAMN05720469_14218</name>
</gene>
<dbReference type="InterPro" id="IPR038242">
    <property type="entry name" value="Cmr2_N"/>
</dbReference>
<organism evidence="4 5">
    <name type="scientific">Fibrobacter intestinalis</name>
    <dbReference type="NCBI Taxonomy" id="28122"/>
    <lineage>
        <taxon>Bacteria</taxon>
        <taxon>Pseudomonadati</taxon>
        <taxon>Fibrobacterota</taxon>
        <taxon>Fibrobacteria</taxon>
        <taxon>Fibrobacterales</taxon>
        <taxon>Fibrobacteraceae</taxon>
        <taxon>Fibrobacter</taxon>
    </lineage>
</organism>